<feature type="region of interest" description="Disordered" evidence="1">
    <location>
        <begin position="76"/>
        <end position="101"/>
    </location>
</feature>
<dbReference type="Gene3D" id="1.10.260.40">
    <property type="entry name" value="lambda repressor-like DNA-binding domains"/>
    <property type="match status" value="1"/>
</dbReference>
<dbReference type="CDD" id="cd00093">
    <property type="entry name" value="HTH_XRE"/>
    <property type="match status" value="1"/>
</dbReference>
<dbReference type="Proteomes" id="UP000254331">
    <property type="component" value="Unassembled WGS sequence"/>
</dbReference>
<feature type="compositionally biased region" description="Basic and acidic residues" evidence="1">
    <location>
        <begin position="79"/>
        <end position="93"/>
    </location>
</feature>
<dbReference type="AlphaFoldDB" id="A0A379IAD0"/>
<proteinExistence type="predicted"/>
<dbReference type="InterPro" id="IPR001387">
    <property type="entry name" value="Cro/C1-type_HTH"/>
</dbReference>
<gene>
    <name evidence="2" type="ORF">NCTC10376_04148</name>
</gene>
<dbReference type="SUPFAM" id="SSF47413">
    <property type="entry name" value="lambda repressor-like DNA-binding domains"/>
    <property type="match status" value="1"/>
</dbReference>
<dbReference type="RefSeq" id="WP_115371003.1">
    <property type="nucleotide sequence ID" value="NZ_UGTW01000004.1"/>
</dbReference>
<dbReference type="EMBL" id="UGTW01000004">
    <property type="protein sequence ID" value="SUD29827.1"/>
    <property type="molecule type" value="Genomic_DNA"/>
</dbReference>
<evidence type="ECO:0000313" key="2">
    <source>
        <dbReference type="EMBL" id="SUD29827.1"/>
    </source>
</evidence>
<sequence length="101" mass="11332">MTDPHPTRRPVLARPTGDDWRRLRERHGLTQNDLAALVYRSPDAVKKWEQDRGDGDLACWHLALLLLGELGRKKRRANGRREGAEIAPDRADADSATGEAP</sequence>
<organism evidence="2 3">
    <name type="scientific">Proteus vulgaris</name>
    <dbReference type="NCBI Taxonomy" id="585"/>
    <lineage>
        <taxon>Bacteria</taxon>
        <taxon>Pseudomonadati</taxon>
        <taxon>Pseudomonadota</taxon>
        <taxon>Gammaproteobacteria</taxon>
        <taxon>Enterobacterales</taxon>
        <taxon>Morganellaceae</taxon>
        <taxon>Proteus</taxon>
    </lineage>
</organism>
<dbReference type="InterPro" id="IPR010982">
    <property type="entry name" value="Lambda_DNA-bd_dom_sf"/>
</dbReference>
<dbReference type="GO" id="GO:0003677">
    <property type="term" value="F:DNA binding"/>
    <property type="evidence" value="ECO:0007669"/>
    <property type="project" value="InterPro"/>
</dbReference>
<evidence type="ECO:0000256" key="1">
    <source>
        <dbReference type="SAM" id="MobiDB-lite"/>
    </source>
</evidence>
<protein>
    <recommendedName>
        <fullName evidence="4">Helix-turn-helix domain-containing protein</fullName>
    </recommendedName>
</protein>
<evidence type="ECO:0000313" key="3">
    <source>
        <dbReference type="Proteomes" id="UP000254331"/>
    </source>
</evidence>
<name>A0A379IAD0_PROVU</name>
<evidence type="ECO:0008006" key="4">
    <source>
        <dbReference type="Google" id="ProtNLM"/>
    </source>
</evidence>
<reference evidence="2 3" key="1">
    <citation type="submission" date="2018-06" db="EMBL/GenBank/DDBJ databases">
        <authorList>
            <consortium name="Pathogen Informatics"/>
            <person name="Doyle S."/>
        </authorList>
    </citation>
    <scope>NUCLEOTIDE SEQUENCE [LARGE SCALE GENOMIC DNA]</scope>
    <source>
        <strain evidence="2 3">NCTC10376</strain>
    </source>
</reference>
<accession>A0A379IAD0</accession>